<gene>
    <name evidence="2" type="ORF">ZIOFF_033263</name>
</gene>
<dbReference type="Proteomes" id="UP000734854">
    <property type="component" value="Unassembled WGS sequence"/>
</dbReference>
<feature type="transmembrane region" description="Helical" evidence="1">
    <location>
        <begin position="93"/>
        <end position="119"/>
    </location>
</feature>
<dbReference type="AlphaFoldDB" id="A0A8J5GNX1"/>
<dbReference type="GO" id="GO:0009941">
    <property type="term" value="C:chloroplast envelope"/>
    <property type="evidence" value="ECO:0007669"/>
    <property type="project" value="TreeGrafter"/>
</dbReference>
<accession>A0A8J5GNX1</accession>
<evidence type="ECO:0000313" key="3">
    <source>
        <dbReference type="Proteomes" id="UP000734854"/>
    </source>
</evidence>
<dbReference type="PANTHER" id="PTHR34954:SF4">
    <property type="entry name" value="PROTEIN TRIGALACTOSYLDIACYLGLYCEROL 4, CHLOROPLASTIC"/>
    <property type="match status" value="1"/>
</dbReference>
<keyword evidence="3" id="KW-1185">Reference proteome</keyword>
<dbReference type="GO" id="GO:0034196">
    <property type="term" value="P:acylglycerol transport"/>
    <property type="evidence" value="ECO:0007669"/>
    <property type="project" value="InterPro"/>
</dbReference>
<keyword evidence="1" id="KW-0812">Transmembrane</keyword>
<name>A0A8J5GNX1_ZINOF</name>
<dbReference type="PANTHER" id="PTHR34954">
    <property type="entry name" value="EXPRESSED PROTEIN"/>
    <property type="match status" value="1"/>
</dbReference>
<organism evidence="2 3">
    <name type="scientific">Zingiber officinale</name>
    <name type="common">Ginger</name>
    <name type="synonym">Amomum zingiber</name>
    <dbReference type="NCBI Taxonomy" id="94328"/>
    <lineage>
        <taxon>Eukaryota</taxon>
        <taxon>Viridiplantae</taxon>
        <taxon>Streptophyta</taxon>
        <taxon>Embryophyta</taxon>
        <taxon>Tracheophyta</taxon>
        <taxon>Spermatophyta</taxon>
        <taxon>Magnoliopsida</taxon>
        <taxon>Liliopsida</taxon>
        <taxon>Zingiberales</taxon>
        <taxon>Zingiberaceae</taxon>
        <taxon>Zingiber</taxon>
    </lineage>
</organism>
<dbReference type="InterPro" id="IPR044160">
    <property type="entry name" value="TGD4-like"/>
</dbReference>
<comment type="caution">
    <text evidence="2">The sequence shown here is derived from an EMBL/GenBank/DDBJ whole genome shotgun (WGS) entry which is preliminary data.</text>
</comment>
<sequence length="274" mass="30334">MMRRMRWAEDGGGTWELDMEAPVTMEGAARAVPGDPLPLGLSRGRRITRPKQLDFMHRFMSSPLVPSFSGYPTNGGQGLLFYHAYTSHLAENWYFVAEINCLTSCSSLSALVICLLLLFGLSTVQYRYPSGIWSLGKIYTAIGSKQTYNLGKGLRGHNLTLETAWPGLFVDRSGTYWDVPLSMAIDFASVSSDSGLSYHFCLQHNSGKPKHFGGNETTRIPSSLLPGLCARAALSFKNNFFFWKKKDGKLKMVQPYDVLLSDPHISASGVIGKF</sequence>
<keyword evidence="1" id="KW-0472">Membrane</keyword>
<proteinExistence type="predicted"/>
<reference evidence="2 3" key="1">
    <citation type="submission" date="2020-08" db="EMBL/GenBank/DDBJ databases">
        <title>Plant Genome Project.</title>
        <authorList>
            <person name="Zhang R.-G."/>
        </authorList>
    </citation>
    <scope>NUCLEOTIDE SEQUENCE [LARGE SCALE GENOMIC DNA]</scope>
    <source>
        <tissue evidence="2">Rhizome</tissue>
    </source>
</reference>
<dbReference type="GO" id="GO:1990052">
    <property type="term" value="P:ER to chloroplast lipid transport"/>
    <property type="evidence" value="ECO:0007669"/>
    <property type="project" value="InterPro"/>
</dbReference>
<evidence type="ECO:0000256" key="1">
    <source>
        <dbReference type="SAM" id="Phobius"/>
    </source>
</evidence>
<evidence type="ECO:0000313" key="2">
    <source>
        <dbReference type="EMBL" id="KAG6507910.1"/>
    </source>
</evidence>
<dbReference type="EMBL" id="JACMSC010000009">
    <property type="protein sequence ID" value="KAG6507910.1"/>
    <property type="molecule type" value="Genomic_DNA"/>
</dbReference>
<keyword evidence="1" id="KW-1133">Transmembrane helix</keyword>
<dbReference type="GO" id="GO:0070300">
    <property type="term" value="F:phosphatidic acid binding"/>
    <property type="evidence" value="ECO:0007669"/>
    <property type="project" value="InterPro"/>
</dbReference>
<protein>
    <submittedName>
        <fullName evidence="2">Uncharacterized protein</fullName>
    </submittedName>
</protein>